<evidence type="ECO:0000313" key="2">
    <source>
        <dbReference type="EMBL" id="QKM64273.1"/>
    </source>
</evidence>
<dbReference type="EMBL" id="CP028942">
    <property type="protein sequence ID" value="QKM64273.1"/>
    <property type="molecule type" value="Genomic_DNA"/>
</dbReference>
<keyword evidence="1" id="KW-0812">Transmembrane</keyword>
<gene>
    <name evidence="2" type="ORF">DCO17_02905</name>
</gene>
<name>A0A6M9Q677_9BURK</name>
<dbReference type="RefSeq" id="WP_173955315.1">
    <property type="nucleotide sequence ID" value="NZ_CP028942.1"/>
</dbReference>
<dbReference type="Proteomes" id="UP000503312">
    <property type="component" value="Chromosome"/>
</dbReference>
<dbReference type="KEGG" id="ptrp:DCO17_02905"/>
<accession>A0A6M9Q677</accession>
<organism evidence="2 3">
    <name type="scientific">Polynucleobacter tropicus</name>
    <dbReference type="NCBI Taxonomy" id="1743174"/>
    <lineage>
        <taxon>Bacteria</taxon>
        <taxon>Pseudomonadati</taxon>
        <taxon>Pseudomonadota</taxon>
        <taxon>Betaproteobacteria</taxon>
        <taxon>Burkholderiales</taxon>
        <taxon>Burkholderiaceae</taxon>
        <taxon>Polynucleobacter</taxon>
    </lineage>
</organism>
<keyword evidence="1" id="KW-1133">Transmembrane helix</keyword>
<evidence type="ECO:0000256" key="1">
    <source>
        <dbReference type="SAM" id="Phobius"/>
    </source>
</evidence>
<proteinExistence type="predicted"/>
<dbReference type="AlphaFoldDB" id="A0A6M9Q677"/>
<feature type="transmembrane region" description="Helical" evidence="1">
    <location>
        <begin position="12"/>
        <end position="29"/>
    </location>
</feature>
<protein>
    <submittedName>
        <fullName evidence="2">Uncharacterized protein</fullName>
    </submittedName>
</protein>
<keyword evidence="1" id="KW-0472">Membrane</keyword>
<evidence type="ECO:0000313" key="3">
    <source>
        <dbReference type="Proteomes" id="UP000503312"/>
    </source>
</evidence>
<reference evidence="2 3" key="1">
    <citation type="submission" date="2018-04" db="EMBL/GenBank/DDBJ databases">
        <title>Polynucleobacter sp. UH21B genome.</title>
        <authorList>
            <person name="Hahn M.W."/>
        </authorList>
    </citation>
    <scope>NUCLEOTIDE SEQUENCE [LARGE SCALE GENOMIC DNA]</scope>
    <source>
        <strain evidence="2 3">MWH-UH21B</strain>
    </source>
</reference>
<keyword evidence="3" id="KW-1185">Reference proteome</keyword>
<sequence length="269" mass="31151">MNFFASFTTGKLIMIVSLLMFIALIYFFIRDFYGKVVDEVKEKQAKPIEPVAVASLQKTHQLEEVINQKIANMKLDLMAERLRITSTAEVLKNLANERHLPETLYQIYFETRAFPKKSLEAQQTDLEWHAQAGITDLKVEPMPLDDGTQIYFTLHNYPYKLTAVNHRFARTYFVELTLRDVDDVRLFVVRVKASETNGREILETAIIEMKSGDWIDDIASCRLLMDKRKTEVQLMAEHREVELLKQRFILNQGGNKFIASKADSGLKKK</sequence>